<evidence type="ECO:0000313" key="2">
    <source>
        <dbReference type="EMBL" id="SDP46586.1"/>
    </source>
</evidence>
<feature type="transmembrane region" description="Helical" evidence="1">
    <location>
        <begin position="46"/>
        <end position="70"/>
    </location>
</feature>
<accession>A0A1H0SZ05</accession>
<reference evidence="3" key="1">
    <citation type="submission" date="2016-10" db="EMBL/GenBank/DDBJ databases">
        <authorList>
            <person name="Varghese N."/>
            <person name="Submissions S."/>
        </authorList>
    </citation>
    <scope>NUCLEOTIDE SEQUENCE [LARGE SCALE GENOMIC DNA]</scope>
    <source>
        <strain evidence="3">IBRC-M 10655</strain>
    </source>
</reference>
<dbReference type="RefSeq" id="WP_091379971.1">
    <property type="nucleotide sequence ID" value="NZ_FNDV01000018.1"/>
</dbReference>
<name>A0A1H0SZ05_9PSEU</name>
<organism evidence="2 3">
    <name type="scientific">Actinokineospora alba</name>
    <dbReference type="NCBI Taxonomy" id="504798"/>
    <lineage>
        <taxon>Bacteria</taxon>
        <taxon>Bacillati</taxon>
        <taxon>Actinomycetota</taxon>
        <taxon>Actinomycetes</taxon>
        <taxon>Pseudonocardiales</taxon>
        <taxon>Pseudonocardiaceae</taxon>
        <taxon>Actinokineospora</taxon>
    </lineage>
</organism>
<dbReference type="OrthoDB" id="3696538at2"/>
<dbReference type="Proteomes" id="UP000199651">
    <property type="component" value="Unassembled WGS sequence"/>
</dbReference>
<evidence type="ECO:0000256" key="1">
    <source>
        <dbReference type="SAM" id="Phobius"/>
    </source>
</evidence>
<keyword evidence="1" id="KW-0812">Transmembrane</keyword>
<protein>
    <submittedName>
        <fullName evidence="2">Uncharacterized protein</fullName>
    </submittedName>
</protein>
<dbReference type="AlphaFoldDB" id="A0A1H0SZ05"/>
<dbReference type="STRING" id="504798.SAMN05421871_11850"/>
<keyword evidence="3" id="KW-1185">Reference proteome</keyword>
<feature type="transmembrane region" description="Helical" evidence="1">
    <location>
        <begin position="6"/>
        <end position="25"/>
    </location>
</feature>
<keyword evidence="1" id="KW-1133">Transmembrane helix</keyword>
<feature type="transmembrane region" description="Helical" evidence="1">
    <location>
        <begin position="76"/>
        <end position="97"/>
    </location>
</feature>
<evidence type="ECO:0000313" key="3">
    <source>
        <dbReference type="Proteomes" id="UP000199651"/>
    </source>
</evidence>
<sequence>MEPITIPPVFLVAGVGVLVIGLLLWRSGARKARVAADAARAGARAVSLAGRVLVLAGLIVGVEWVVITYAFHNVTLVGVVLGLPALFAAHTVVRAVTVVGDGGGSRRGGGKR</sequence>
<dbReference type="EMBL" id="FNJB01000009">
    <property type="protein sequence ID" value="SDP46586.1"/>
    <property type="molecule type" value="Genomic_DNA"/>
</dbReference>
<keyword evidence="1" id="KW-0472">Membrane</keyword>
<gene>
    <name evidence="2" type="ORF">SAMN05192558_109154</name>
</gene>
<proteinExistence type="predicted"/>